<sequence>MSVQLISAAILAATLSTAAFAGDMAIKVTDSYARSAGANAPTGAAFITLMNTSDTDDRLIGVASPAAKRVELHTHLENDGIMKMVHVEEGFPVAAGEMIEMQRGGKHVMLMGLNDTLEQGAMVPVTLIFEKAGEVEVMVPVDLERMPEGGHGTMQMKHGNKTGG</sequence>
<dbReference type="PATRIC" id="fig|1123360.3.peg.1101"/>
<accession>S9S3Y9</accession>
<keyword evidence="1" id="KW-0732">Signal</keyword>
<keyword evidence="3" id="KW-1185">Reference proteome</keyword>
<dbReference type="RefSeq" id="WP_021099682.1">
    <property type="nucleotide sequence ID" value="NZ_KE557306.1"/>
</dbReference>
<dbReference type="EMBL" id="AONI01000008">
    <property type="protein sequence ID" value="EPX80889.1"/>
    <property type="molecule type" value="Genomic_DNA"/>
</dbReference>
<dbReference type="PANTHER" id="PTHR36302:SF1">
    <property type="entry name" value="COPPER CHAPERONE PCU(A)C"/>
    <property type="match status" value="1"/>
</dbReference>
<evidence type="ECO:0000256" key="1">
    <source>
        <dbReference type="SAM" id="SignalP"/>
    </source>
</evidence>
<dbReference type="Proteomes" id="UP000015351">
    <property type="component" value="Unassembled WGS sequence"/>
</dbReference>
<name>S9S3Y9_9RHOB</name>
<dbReference type="AlphaFoldDB" id="S9S3Y9"/>
<dbReference type="InterPro" id="IPR058248">
    <property type="entry name" value="Lxx211020-like"/>
</dbReference>
<organism evidence="2 3">
    <name type="scientific">Litoreibacter arenae DSM 19593</name>
    <dbReference type="NCBI Taxonomy" id="1123360"/>
    <lineage>
        <taxon>Bacteria</taxon>
        <taxon>Pseudomonadati</taxon>
        <taxon>Pseudomonadota</taxon>
        <taxon>Alphaproteobacteria</taxon>
        <taxon>Rhodobacterales</taxon>
        <taxon>Roseobacteraceae</taxon>
        <taxon>Litoreibacter</taxon>
    </lineage>
</organism>
<protein>
    <submittedName>
        <fullName evidence="2">Copper metallochaperone</fullName>
    </submittedName>
</protein>
<proteinExistence type="predicted"/>
<dbReference type="eggNOG" id="COG2847">
    <property type="taxonomic scope" value="Bacteria"/>
</dbReference>
<dbReference type="Pfam" id="PF04314">
    <property type="entry name" value="PCuAC"/>
    <property type="match status" value="1"/>
</dbReference>
<dbReference type="InterPro" id="IPR007410">
    <property type="entry name" value="LpqE-like"/>
</dbReference>
<dbReference type="SUPFAM" id="SSF110087">
    <property type="entry name" value="DR1885-like metal-binding protein"/>
    <property type="match status" value="1"/>
</dbReference>
<dbReference type="InterPro" id="IPR036182">
    <property type="entry name" value="PCuAC_sf"/>
</dbReference>
<dbReference type="Gene3D" id="2.60.40.1890">
    <property type="entry name" value="PCu(A)C copper chaperone"/>
    <property type="match status" value="1"/>
</dbReference>
<dbReference type="PANTHER" id="PTHR36302">
    <property type="entry name" value="BLR7088 PROTEIN"/>
    <property type="match status" value="1"/>
</dbReference>
<gene>
    <name evidence="2" type="ORF">thalar_01111</name>
</gene>
<dbReference type="HOGENOM" id="CLU_100939_2_0_5"/>
<reference evidence="3" key="1">
    <citation type="journal article" date="2013" name="Stand. Genomic Sci.">
        <title>Genome sequence of the Litoreibacter arenae type strain (DSM 19593(T)), a member of the Roseobacter clade isolated from sea sand.</title>
        <authorList>
            <person name="Riedel T."/>
            <person name="Fiebig A."/>
            <person name="Petersen J."/>
            <person name="Gronow S."/>
            <person name="Kyrpides N.C."/>
            <person name="Goker M."/>
            <person name="Klenk H.P."/>
        </authorList>
    </citation>
    <scope>NUCLEOTIDE SEQUENCE [LARGE SCALE GENOMIC DNA]</scope>
    <source>
        <strain evidence="3">DSM 19593</strain>
    </source>
</reference>
<dbReference type="OrthoDB" id="9796962at2"/>
<feature type="signal peptide" evidence="1">
    <location>
        <begin position="1"/>
        <end position="21"/>
    </location>
</feature>
<evidence type="ECO:0000313" key="3">
    <source>
        <dbReference type="Proteomes" id="UP000015351"/>
    </source>
</evidence>
<comment type="caution">
    <text evidence="2">The sequence shown here is derived from an EMBL/GenBank/DDBJ whole genome shotgun (WGS) entry which is preliminary data.</text>
</comment>
<dbReference type="STRING" id="1123360.thalar_01111"/>
<evidence type="ECO:0000313" key="2">
    <source>
        <dbReference type="EMBL" id="EPX80889.1"/>
    </source>
</evidence>
<feature type="chain" id="PRO_5004556548" evidence="1">
    <location>
        <begin position="22"/>
        <end position="164"/>
    </location>
</feature>